<gene>
    <name evidence="2" type="ORF">RICGR_0516</name>
</gene>
<accession>A8PLS3</accession>
<name>A8PLS3_9COXI</name>
<dbReference type="InterPro" id="IPR036388">
    <property type="entry name" value="WH-like_DNA-bd_sf"/>
</dbReference>
<dbReference type="Pfam" id="PF09012">
    <property type="entry name" value="FeoC"/>
    <property type="match status" value="1"/>
</dbReference>
<evidence type="ECO:0000313" key="3">
    <source>
        <dbReference type="Proteomes" id="UP000054075"/>
    </source>
</evidence>
<protein>
    <recommendedName>
        <fullName evidence="1">Transcriptional regulator HTH-type FeoC domain-containing protein</fullName>
    </recommendedName>
</protein>
<dbReference type="InterPro" id="IPR036390">
    <property type="entry name" value="WH_DNA-bd_sf"/>
</dbReference>
<feature type="domain" description="Transcriptional regulator HTH-type FeoC" evidence="1">
    <location>
        <begin position="6"/>
        <end position="72"/>
    </location>
</feature>
<reference evidence="2" key="1">
    <citation type="submission" date="2006-04" db="EMBL/GenBank/DDBJ databases">
        <authorList>
            <person name="Seshadri R."/>
            <person name="Federici B.A."/>
        </authorList>
    </citation>
    <scope>NUCLEOTIDE SEQUENCE [LARGE SCALE GENOMIC DNA]</scope>
</reference>
<dbReference type="SUPFAM" id="SSF46785">
    <property type="entry name" value="Winged helix' DNA-binding domain"/>
    <property type="match status" value="1"/>
</dbReference>
<dbReference type="Proteomes" id="UP000054075">
    <property type="component" value="Unassembled WGS sequence"/>
</dbReference>
<comment type="caution">
    <text evidence="2">The sequence shown here is derived from an EMBL/GenBank/DDBJ whole genome shotgun (WGS) entry which is preliminary data.</text>
</comment>
<keyword evidence="3" id="KW-1185">Reference proteome</keyword>
<evidence type="ECO:0000259" key="1">
    <source>
        <dbReference type="Pfam" id="PF09012"/>
    </source>
</evidence>
<dbReference type="Gene3D" id="1.10.10.10">
    <property type="entry name" value="Winged helix-like DNA-binding domain superfamily/Winged helix DNA-binding domain"/>
    <property type="match status" value="1"/>
</dbReference>
<dbReference type="AlphaFoldDB" id="A8PLS3"/>
<proteinExistence type="predicted"/>
<organism evidence="2 3">
    <name type="scientific">Rickettsiella grylli</name>
    <dbReference type="NCBI Taxonomy" id="59196"/>
    <lineage>
        <taxon>Bacteria</taxon>
        <taxon>Pseudomonadati</taxon>
        <taxon>Pseudomonadota</taxon>
        <taxon>Gammaproteobacteria</taxon>
        <taxon>Legionellales</taxon>
        <taxon>Coxiellaceae</taxon>
        <taxon>Rickettsiella</taxon>
    </lineage>
</organism>
<reference evidence="2" key="2">
    <citation type="submission" date="2007-10" db="EMBL/GenBank/DDBJ databases">
        <authorList>
            <person name="Myers G.S."/>
        </authorList>
    </citation>
    <scope>NUCLEOTIDE SEQUENCE [LARGE SCALE GENOMIC DNA]</scope>
</reference>
<evidence type="ECO:0000313" key="2">
    <source>
        <dbReference type="EMBL" id="EDP46301.1"/>
    </source>
</evidence>
<dbReference type="InterPro" id="IPR015102">
    <property type="entry name" value="Tscrpt_reg_HTH_FeoC"/>
</dbReference>
<dbReference type="OrthoDB" id="467062at2"/>
<dbReference type="EMBL" id="AAQJ02000001">
    <property type="protein sequence ID" value="EDP46301.1"/>
    <property type="molecule type" value="Genomic_DNA"/>
</dbReference>
<sequence>MRMMSLLAVKKFIAEKKTVNLSLILETFGTQKKETLAILNVLIRKGYIKQNIKHPNCAKTCFHCAPESSALYHVVEPD</sequence>